<dbReference type="RefSeq" id="WP_267258582.1">
    <property type="nucleotide sequence ID" value="NZ_CP084204.1"/>
</dbReference>
<evidence type="ECO:0000313" key="4">
    <source>
        <dbReference type="Proteomes" id="UP001164506"/>
    </source>
</evidence>
<protein>
    <submittedName>
        <fullName evidence="3">3-oxoacyl-ACP reductase FabG</fullName>
        <ecNumber evidence="3">1.1.1.100</ecNumber>
    </submittedName>
</protein>
<dbReference type="GO" id="GO:0004316">
    <property type="term" value="F:3-oxoacyl-[acyl-carrier-protein] reductase (NADPH) activity"/>
    <property type="evidence" value="ECO:0007669"/>
    <property type="project" value="UniProtKB-EC"/>
</dbReference>
<dbReference type="EC" id="1.1.1.100" evidence="3"/>
<dbReference type="Proteomes" id="UP001164506">
    <property type="component" value="Chromosome"/>
</dbReference>
<dbReference type="PANTHER" id="PTHR42879">
    <property type="entry name" value="3-OXOACYL-(ACYL-CARRIER-PROTEIN) REDUCTASE"/>
    <property type="match status" value="1"/>
</dbReference>
<dbReference type="InterPro" id="IPR002347">
    <property type="entry name" value="SDR_fam"/>
</dbReference>
<dbReference type="InterPro" id="IPR036291">
    <property type="entry name" value="NAD(P)-bd_dom_sf"/>
</dbReference>
<dbReference type="InterPro" id="IPR020904">
    <property type="entry name" value="Sc_DH/Rdtase_CS"/>
</dbReference>
<dbReference type="NCBIfam" id="NF009466">
    <property type="entry name" value="PRK12826.1-2"/>
    <property type="match status" value="1"/>
</dbReference>
<dbReference type="PANTHER" id="PTHR42879:SF2">
    <property type="entry name" value="3-OXOACYL-[ACYL-CARRIER-PROTEIN] REDUCTASE FABG"/>
    <property type="match status" value="1"/>
</dbReference>
<dbReference type="SMART" id="SM00822">
    <property type="entry name" value="PKS_KR"/>
    <property type="match status" value="1"/>
</dbReference>
<sequence length="255" mass="26047">MTSGSPRARGAAVVTGAGRGIGAATAKRLAADGAAVVALDLTEGDAADTVAAIRAAGGRALAVGCDVTDSAQVDAAIDRAVAEYGRLDVLVNNAGVLRDNMLFMMSDDDWDTVVDVHLRGAFLCSRAAQRHMRQQGSGKIVNLSSVAADGNRGQANYAAAKAGVQGLTRTLAIELGPYGINVNAIAPGFVATAMTDQTARRTGADPEEFRRAAAARSPLRRVGSPEDIAAVVSFLASEDAAYVTGQTIHVDGGPQ</sequence>
<dbReference type="NCBIfam" id="NF005559">
    <property type="entry name" value="PRK07231.1"/>
    <property type="match status" value="1"/>
</dbReference>
<dbReference type="PRINTS" id="PR00081">
    <property type="entry name" value="GDHRDH"/>
</dbReference>
<comment type="similarity">
    <text evidence="1">Belongs to the short-chain dehydrogenases/reductases (SDR) family.</text>
</comment>
<reference evidence="3" key="1">
    <citation type="submission" date="2021-09" db="EMBL/GenBank/DDBJ databases">
        <title>Complete genome sequence and metabolic characterization of Streptomyces tanashiensis DSM 731 the producer of antibacterial Kalafungin and diverse secondary metabolites.</title>
        <authorList>
            <person name="Abbasi M.N."/>
            <person name="Anwar M.N."/>
            <person name="Alam K."/>
            <person name="Shoaib M."/>
            <person name="Lin Z."/>
            <person name="Hayat M."/>
            <person name="Ali M.I."/>
            <person name="Malik H.M.T."/>
            <person name="Ahmed I."/>
            <person name="Li A."/>
            <person name="Hailong Wang H."/>
            <person name="Zhang Y."/>
        </authorList>
    </citation>
    <scope>NUCLEOTIDE SEQUENCE</scope>
    <source>
        <strain evidence="3">Kala</strain>
    </source>
</reference>
<dbReference type="InterPro" id="IPR050259">
    <property type="entry name" value="SDR"/>
</dbReference>
<dbReference type="Pfam" id="PF13561">
    <property type="entry name" value="adh_short_C2"/>
    <property type="match status" value="1"/>
</dbReference>
<evidence type="ECO:0000256" key="1">
    <source>
        <dbReference type="ARBA" id="ARBA00006484"/>
    </source>
</evidence>
<dbReference type="Gene3D" id="3.40.50.720">
    <property type="entry name" value="NAD(P)-binding Rossmann-like Domain"/>
    <property type="match status" value="1"/>
</dbReference>
<accession>A0ABY6QV96</accession>
<dbReference type="EMBL" id="CP084204">
    <property type="protein sequence ID" value="UZX21130.1"/>
    <property type="molecule type" value="Genomic_DNA"/>
</dbReference>
<dbReference type="GeneID" id="95599882"/>
<dbReference type="PRINTS" id="PR00080">
    <property type="entry name" value="SDRFAMILY"/>
</dbReference>
<dbReference type="PROSITE" id="PS00061">
    <property type="entry name" value="ADH_SHORT"/>
    <property type="match status" value="1"/>
</dbReference>
<keyword evidence="3" id="KW-0560">Oxidoreductase</keyword>
<evidence type="ECO:0000259" key="2">
    <source>
        <dbReference type="SMART" id="SM00822"/>
    </source>
</evidence>
<name>A0ABY6QV96_9ACTN</name>
<proteinExistence type="inferred from homology"/>
<gene>
    <name evidence="3" type="primary">fabG</name>
    <name evidence="3" type="ORF">LDH80_10545</name>
</gene>
<feature type="domain" description="Ketoreductase" evidence="2">
    <location>
        <begin position="10"/>
        <end position="188"/>
    </location>
</feature>
<organism evidence="3 4">
    <name type="scientific">Streptomyces tanashiensis</name>
    <dbReference type="NCBI Taxonomy" id="67367"/>
    <lineage>
        <taxon>Bacteria</taxon>
        <taxon>Bacillati</taxon>
        <taxon>Actinomycetota</taxon>
        <taxon>Actinomycetes</taxon>
        <taxon>Kitasatosporales</taxon>
        <taxon>Streptomycetaceae</taxon>
        <taxon>Streptomyces</taxon>
    </lineage>
</organism>
<dbReference type="InterPro" id="IPR057326">
    <property type="entry name" value="KR_dom"/>
</dbReference>
<keyword evidence="4" id="KW-1185">Reference proteome</keyword>
<dbReference type="SUPFAM" id="SSF51735">
    <property type="entry name" value="NAD(P)-binding Rossmann-fold domains"/>
    <property type="match status" value="1"/>
</dbReference>
<evidence type="ECO:0000313" key="3">
    <source>
        <dbReference type="EMBL" id="UZX21130.1"/>
    </source>
</evidence>